<proteinExistence type="inferred from homology"/>
<reference evidence="3 4" key="1">
    <citation type="submission" date="2017-10" db="EMBL/GenBank/DDBJ databases">
        <title>Development of genomic resources for the powdery mildew, Erysiphe pulchra.</title>
        <authorList>
            <person name="Wadl P.A."/>
            <person name="Mack B.M."/>
            <person name="Moore G."/>
            <person name="Beltz S.B."/>
        </authorList>
    </citation>
    <scope>NUCLEOTIDE SEQUENCE [LARGE SCALE GENOMIC DNA]</scope>
    <source>
        <strain evidence="3">Cflorida</strain>
    </source>
</reference>
<dbReference type="OrthoDB" id="10255576at2759"/>
<comment type="similarity">
    <text evidence="1">Belongs to the complex I NDUFA12 subunit family.</text>
</comment>
<gene>
    <name evidence="3" type="ORF">EPUL_005331</name>
</gene>
<feature type="compositionally biased region" description="Polar residues" evidence="2">
    <location>
        <begin position="98"/>
        <end position="108"/>
    </location>
</feature>
<dbReference type="GO" id="GO:0045271">
    <property type="term" value="C:respiratory chain complex I"/>
    <property type="evidence" value="ECO:0007669"/>
    <property type="project" value="InterPro"/>
</dbReference>
<sequence length="182" mass="20677">MRRIIKYKQSVHNSDVQISPQWHQWLRHTRVDPPSLNELSQDILRQEKLKILAADFDAKWVNESKLLDRPSRRQDQLSISSEDRDRYKHPLPSPGVATCNSRDNTSNSDKLDGVQLSSLSGSNKHEADSGASPSSKGPDSITETTFSEGPRKKFPDRGLPRDGWQPKSWDPIVVNCNYKSNN</sequence>
<feature type="compositionally biased region" description="Polar residues" evidence="2">
    <location>
        <begin position="131"/>
        <end position="147"/>
    </location>
</feature>
<feature type="compositionally biased region" description="Basic and acidic residues" evidence="2">
    <location>
        <begin position="68"/>
        <end position="88"/>
    </location>
</feature>
<protein>
    <submittedName>
        <fullName evidence="3">Uncharacterized protein</fullName>
    </submittedName>
</protein>
<dbReference type="AlphaFoldDB" id="A0A2S4PPJ9"/>
<name>A0A2S4PPJ9_9PEZI</name>
<evidence type="ECO:0000256" key="1">
    <source>
        <dbReference type="ARBA" id="ARBA00007355"/>
    </source>
</evidence>
<feature type="region of interest" description="Disordered" evidence="2">
    <location>
        <begin position="68"/>
        <end position="182"/>
    </location>
</feature>
<organism evidence="3 4">
    <name type="scientific">Erysiphe pulchra</name>
    <dbReference type="NCBI Taxonomy" id="225359"/>
    <lineage>
        <taxon>Eukaryota</taxon>
        <taxon>Fungi</taxon>
        <taxon>Dikarya</taxon>
        <taxon>Ascomycota</taxon>
        <taxon>Pezizomycotina</taxon>
        <taxon>Leotiomycetes</taxon>
        <taxon>Erysiphales</taxon>
        <taxon>Erysiphaceae</taxon>
        <taxon>Erysiphe</taxon>
    </lineage>
</organism>
<dbReference type="InterPro" id="IPR007763">
    <property type="entry name" value="NDUFA12"/>
</dbReference>
<evidence type="ECO:0000256" key="2">
    <source>
        <dbReference type="SAM" id="MobiDB-lite"/>
    </source>
</evidence>
<dbReference type="GO" id="GO:0005739">
    <property type="term" value="C:mitochondrion"/>
    <property type="evidence" value="ECO:0007669"/>
    <property type="project" value="TreeGrafter"/>
</dbReference>
<dbReference type="STRING" id="225359.A0A2S4PPJ9"/>
<dbReference type="EMBL" id="PEDP01001258">
    <property type="protein sequence ID" value="POS83956.1"/>
    <property type="molecule type" value="Genomic_DNA"/>
</dbReference>
<keyword evidence="4" id="KW-1185">Reference proteome</keyword>
<dbReference type="Proteomes" id="UP000237438">
    <property type="component" value="Unassembled WGS sequence"/>
</dbReference>
<dbReference type="InterPro" id="IPR052618">
    <property type="entry name" value="ComplexI_NDUFA12"/>
</dbReference>
<comment type="caution">
    <text evidence="3">The sequence shown here is derived from an EMBL/GenBank/DDBJ whole genome shotgun (WGS) entry which is preliminary data.</text>
</comment>
<dbReference type="PANTHER" id="PTHR32470">
    <property type="entry name" value="ADH DEHYDROGENASE [UBIQUINONE] 1 ALPHA SUBCOMPLEX ASSEMBLY FACTOR 2"/>
    <property type="match status" value="1"/>
</dbReference>
<feature type="compositionally biased region" description="Basic and acidic residues" evidence="2">
    <location>
        <begin position="149"/>
        <end position="160"/>
    </location>
</feature>
<dbReference type="PANTHER" id="PTHR32470:SF2">
    <property type="entry name" value="NADH DEHYDROGENASE [UBIQUINONE] 1 ALPHA SUBCOMPLEX ASSEMBLY FACTOR 2"/>
    <property type="match status" value="1"/>
</dbReference>
<evidence type="ECO:0000313" key="4">
    <source>
        <dbReference type="Proteomes" id="UP000237438"/>
    </source>
</evidence>
<accession>A0A2S4PPJ9</accession>
<dbReference type="GO" id="GO:0032981">
    <property type="term" value="P:mitochondrial respiratory chain complex I assembly"/>
    <property type="evidence" value="ECO:0007669"/>
    <property type="project" value="TreeGrafter"/>
</dbReference>
<evidence type="ECO:0000313" key="3">
    <source>
        <dbReference type="EMBL" id="POS83956.1"/>
    </source>
</evidence>
<dbReference type="Pfam" id="PF05071">
    <property type="entry name" value="NDUFA12"/>
    <property type="match status" value="1"/>
</dbReference>